<feature type="compositionally biased region" description="Acidic residues" evidence="1">
    <location>
        <begin position="16"/>
        <end position="27"/>
    </location>
</feature>
<dbReference type="InterPro" id="IPR056336">
    <property type="entry name" value="YVC1_C"/>
</dbReference>
<dbReference type="EMBL" id="JAGSXJ010000017">
    <property type="protein sequence ID" value="KAH6683606.1"/>
    <property type="molecule type" value="Genomic_DNA"/>
</dbReference>
<gene>
    <name evidence="5" type="ORF">F5X68DRAFT_171819</name>
</gene>
<feature type="transmembrane region" description="Helical" evidence="2">
    <location>
        <begin position="573"/>
        <end position="592"/>
    </location>
</feature>
<dbReference type="OrthoDB" id="2373987at2759"/>
<evidence type="ECO:0000313" key="6">
    <source>
        <dbReference type="Proteomes" id="UP000770015"/>
    </source>
</evidence>
<keyword evidence="2" id="KW-0812">Transmembrane</keyword>
<dbReference type="InterPro" id="IPR056337">
    <property type="entry name" value="LHD_YVC1"/>
</dbReference>
<feature type="transmembrane region" description="Helical" evidence="2">
    <location>
        <begin position="543"/>
        <end position="561"/>
    </location>
</feature>
<feature type="domain" description="YVC1 N-terminal linker helical" evidence="3">
    <location>
        <begin position="68"/>
        <end position="249"/>
    </location>
</feature>
<evidence type="ECO:0000313" key="5">
    <source>
        <dbReference type="EMBL" id="KAH6683606.1"/>
    </source>
</evidence>
<dbReference type="InterPro" id="IPR052971">
    <property type="entry name" value="TRP_calcium_channel"/>
</dbReference>
<feature type="transmembrane region" description="Helical" evidence="2">
    <location>
        <begin position="419"/>
        <end position="436"/>
    </location>
</feature>
<evidence type="ECO:0000259" key="4">
    <source>
        <dbReference type="Pfam" id="PF23317"/>
    </source>
</evidence>
<organism evidence="5 6">
    <name type="scientific">Plectosphaerella plurivora</name>
    <dbReference type="NCBI Taxonomy" id="936078"/>
    <lineage>
        <taxon>Eukaryota</taxon>
        <taxon>Fungi</taxon>
        <taxon>Dikarya</taxon>
        <taxon>Ascomycota</taxon>
        <taxon>Pezizomycotina</taxon>
        <taxon>Sordariomycetes</taxon>
        <taxon>Hypocreomycetidae</taxon>
        <taxon>Glomerellales</taxon>
        <taxon>Plectosphaerellaceae</taxon>
        <taxon>Plectosphaerella</taxon>
    </lineage>
</organism>
<keyword evidence="2" id="KW-1133">Transmembrane helix</keyword>
<accession>A0A9P8V7S9</accession>
<evidence type="ECO:0000259" key="3">
    <source>
        <dbReference type="Pfam" id="PF23190"/>
    </source>
</evidence>
<feature type="transmembrane region" description="Helical" evidence="2">
    <location>
        <begin position="486"/>
        <end position="508"/>
    </location>
</feature>
<reference evidence="5" key="1">
    <citation type="journal article" date="2021" name="Nat. Commun.">
        <title>Genetic determinants of endophytism in the Arabidopsis root mycobiome.</title>
        <authorList>
            <person name="Mesny F."/>
            <person name="Miyauchi S."/>
            <person name="Thiergart T."/>
            <person name="Pickel B."/>
            <person name="Atanasova L."/>
            <person name="Karlsson M."/>
            <person name="Huettel B."/>
            <person name="Barry K.W."/>
            <person name="Haridas S."/>
            <person name="Chen C."/>
            <person name="Bauer D."/>
            <person name="Andreopoulos W."/>
            <person name="Pangilinan J."/>
            <person name="LaButti K."/>
            <person name="Riley R."/>
            <person name="Lipzen A."/>
            <person name="Clum A."/>
            <person name="Drula E."/>
            <person name="Henrissat B."/>
            <person name="Kohler A."/>
            <person name="Grigoriev I.V."/>
            <person name="Martin F.M."/>
            <person name="Hacquard S."/>
        </authorList>
    </citation>
    <scope>NUCLEOTIDE SEQUENCE</scope>
    <source>
        <strain evidence="5">MPI-SDFR-AT-0117</strain>
    </source>
</reference>
<dbReference type="Pfam" id="PF23190">
    <property type="entry name" value="LHD_TRPY1"/>
    <property type="match status" value="1"/>
</dbReference>
<feature type="transmembrane region" description="Helical" evidence="2">
    <location>
        <begin position="456"/>
        <end position="474"/>
    </location>
</feature>
<dbReference type="Proteomes" id="UP000770015">
    <property type="component" value="Unassembled WGS sequence"/>
</dbReference>
<keyword evidence="2" id="KW-0472">Membrane</keyword>
<dbReference type="PANTHER" id="PTHR35859">
    <property type="entry name" value="NONSELECTIVE CATION CHANNEL PROTEIN"/>
    <property type="match status" value="1"/>
</dbReference>
<feature type="compositionally biased region" description="Basic and acidic residues" evidence="1">
    <location>
        <begin position="28"/>
        <end position="41"/>
    </location>
</feature>
<feature type="transmembrane region" description="Helical" evidence="2">
    <location>
        <begin position="288"/>
        <end position="306"/>
    </location>
</feature>
<dbReference type="PANTHER" id="PTHR35859:SF1">
    <property type="entry name" value="NONSELECTIVE CATION CHANNEL PROTEIN"/>
    <property type="match status" value="1"/>
</dbReference>
<sequence length="697" mass="78397">MDTHHSANFSIFDSEATTEEGLDEGDLDPEHGLLSPRRDQAEYSSEDGDDEDESAPMLSPLKGPSVYMTIHRIRRLVIASIDDPYTLQELRAPRMNMLVVRPLVDKLHNNGDGDIWAVYCLLVNRVQFLRSQHSQSMHQTVNIARATLCELVATRVLRRFHEKSPGNKGLLFLANILVSGFDPFHGAPDSVVCSGRRPQWPVQDRGGHERKLTALELAILSESKTLIASSAFQRVVSAVYEGTVVYSPLSFVDILPDHFKHHPISIYDPRSAPLLNHRRLIVPRSRNLIELFHFAILLILYIGAMVTDGHPVGKRWSIMFDLFAGGWILEQFAAIIEHGWEVHAQNLWSFLDATFIFLYACYTTLRLVEFATSSGVQYHAIRIMFTAAPVLLTRIAFTLMPDNIVFISLHAMMKDFMRLTFIALWCFTGFLLSLLWLENPLPHGMQASGQGTDGGLSWATICEWLLWIWFGLDGTGINQAPRFHPVLGPALMITFAFLGNTLFLTILVSMLTNTFSKIIADEQAEIQFRRTVLTFQAVKSDSIFFYPPPANILALALLLPLKFMASPRLFHRINVALVCTLNAPVLLLISVYERRNLRRQPKNPGRGSSLLHWRFTGFSPHGDVQSVFDSEPPEEVCEALEDLDELSDLGLSEADAIEWSGGGRRGLSRRRRAGSRESRDVFWLSNAPRGGAIDGRI</sequence>
<feature type="compositionally biased region" description="Acidic residues" evidence="1">
    <location>
        <begin position="44"/>
        <end position="54"/>
    </location>
</feature>
<evidence type="ECO:0000256" key="2">
    <source>
        <dbReference type="SAM" id="Phobius"/>
    </source>
</evidence>
<protein>
    <recommendedName>
        <fullName evidence="7">Nonselective cation channel</fullName>
    </recommendedName>
</protein>
<keyword evidence="6" id="KW-1185">Reference proteome</keyword>
<dbReference type="AlphaFoldDB" id="A0A9P8V7S9"/>
<feature type="transmembrane region" description="Helical" evidence="2">
    <location>
        <begin position="348"/>
        <end position="368"/>
    </location>
</feature>
<comment type="caution">
    <text evidence="5">The sequence shown here is derived from an EMBL/GenBank/DDBJ whole genome shotgun (WGS) entry which is preliminary data.</text>
</comment>
<feature type="region of interest" description="Disordered" evidence="1">
    <location>
        <begin position="1"/>
        <end position="60"/>
    </location>
</feature>
<evidence type="ECO:0008006" key="7">
    <source>
        <dbReference type="Google" id="ProtNLM"/>
    </source>
</evidence>
<feature type="domain" description="Calcium channel YVC1-like C-terminal transmembrane" evidence="4">
    <location>
        <begin position="294"/>
        <end position="597"/>
    </location>
</feature>
<feature type="compositionally biased region" description="Polar residues" evidence="1">
    <location>
        <begin position="1"/>
        <end position="11"/>
    </location>
</feature>
<name>A0A9P8V7S9_9PEZI</name>
<evidence type="ECO:0000256" key="1">
    <source>
        <dbReference type="SAM" id="MobiDB-lite"/>
    </source>
</evidence>
<dbReference type="Pfam" id="PF23317">
    <property type="entry name" value="YVC1_C"/>
    <property type="match status" value="1"/>
</dbReference>
<proteinExistence type="predicted"/>